<accession>A0ACC2KFN6</accession>
<dbReference type="EMBL" id="CM056817">
    <property type="protein sequence ID" value="KAJ8619965.1"/>
    <property type="molecule type" value="Genomic_DNA"/>
</dbReference>
<evidence type="ECO:0000313" key="2">
    <source>
        <dbReference type="Proteomes" id="UP001234297"/>
    </source>
</evidence>
<comment type="caution">
    <text evidence="1">The sequence shown here is derived from an EMBL/GenBank/DDBJ whole genome shotgun (WGS) entry which is preliminary data.</text>
</comment>
<sequence length="110" mass="12168">MIKMGLTPDLIDRREEGSVTPFVDAAIVGHPLRRCGRLASPAALPLSPSKTTGDRLIAARRRLLFAESNHHQTQRFRDHCRPRAPLPEQLPLPPLVGCAIASSEKMTARR</sequence>
<protein>
    <submittedName>
        <fullName evidence="1">Uncharacterized protein</fullName>
    </submittedName>
</protein>
<proteinExistence type="predicted"/>
<name>A0ACC2KFN6_PERAE</name>
<organism evidence="1 2">
    <name type="scientific">Persea americana</name>
    <name type="common">Avocado</name>
    <dbReference type="NCBI Taxonomy" id="3435"/>
    <lineage>
        <taxon>Eukaryota</taxon>
        <taxon>Viridiplantae</taxon>
        <taxon>Streptophyta</taxon>
        <taxon>Embryophyta</taxon>
        <taxon>Tracheophyta</taxon>
        <taxon>Spermatophyta</taxon>
        <taxon>Magnoliopsida</taxon>
        <taxon>Magnoliidae</taxon>
        <taxon>Laurales</taxon>
        <taxon>Lauraceae</taxon>
        <taxon>Persea</taxon>
    </lineage>
</organism>
<dbReference type="Proteomes" id="UP001234297">
    <property type="component" value="Chromosome 9"/>
</dbReference>
<keyword evidence="2" id="KW-1185">Reference proteome</keyword>
<reference evidence="1 2" key="1">
    <citation type="journal article" date="2022" name="Hortic Res">
        <title>A haplotype resolved chromosomal level avocado genome allows analysis of novel avocado genes.</title>
        <authorList>
            <person name="Nath O."/>
            <person name="Fletcher S.J."/>
            <person name="Hayward A."/>
            <person name="Shaw L.M."/>
            <person name="Masouleh A.K."/>
            <person name="Furtado A."/>
            <person name="Henry R.J."/>
            <person name="Mitter N."/>
        </authorList>
    </citation>
    <scope>NUCLEOTIDE SEQUENCE [LARGE SCALE GENOMIC DNA]</scope>
    <source>
        <strain evidence="2">cv. Hass</strain>
    </source>
</reference>
<evidence type="ECO:0000313" key="1">
    <source>
        <dbReference type="EMBL" id="KAJ8619965.1"/>
    </source>
</evidence>
<gene>
    <name evidence="1" type="ORF">MRB53_028494</name>
</gene>